<sequence length="101" mass="11619">MLEEDFNAQLADAGDNIVLAAFTAVWCGPCRFALPAMQKLEVEFPNVVYLTIDIDQQEDIGRYFGIRAVPTFIVLRNSQKIVQEIARNERQLRELIQRHIN</sequence>
<dbReference type="PRINTS" id="PR00421">
    <property type="entry name" value="THIOREDOXIN"/>
</dbReference>
<dbReference type="InterPro" id="IPR013766">
    <property type="entry name" value="Thioredoxin_domain"/>
</dbReference>
<dbReference type="PROSITE" id="PS51352">
    <property type="entry name" value="THIOREDOXIN_2"/>
    <property type="match status" value="1"/>
</dbReference>
<feature type="domain" description="Thioredoxin" evidence="2">
    <location>
        <begin position="1"/>
        <end position="101"/>
    </location>
</feature>
<keyword evidence="1" id="KW-1015">Disulfide bond</keyword>
<dbReference type="Proteomes" id="UP001642540">
    <property type="component" value="Unassembled WGS sequence"/>
</dbReference>
<evidence type="ECO:0000256" key="1">
    <source>
        <dbReference type="ARBA" id="ARBA00023157"/>
    </source>
</evidence>
<protein>
    <recommendedName>
        <fullName evidence="2">Thioredoxin domain-containing protein</fullName>
    </recommendedName>
</protein>
<evidence type="ECO:0000259" key="2">
    <source>
        <dbReference type="PROSITE" id="PS51352"/>
    </source>
</evidence>
<dbReference type="SUPFAM" id="SSF52833">
    <property type="entry name" value="Thioredoxin-like"/>
    <property type="match status" value="1"/>
</dbReference>
<keyword evidence="4" id="KW-1185">Reference proteome</keyword>
<evidence type="ECO:0000313" key="3">
    <source>
        <dbReference type="EMBL" id="CAL8068967.1"/>
    </source>
</evidence>
<organism evidence="3 4">
    <name type="scientific">Orchesella dallaii</name>
    <dbReference type="NCBI Taxonomy" id="48710"/>
    <lineage>
        <taxon>Eukaryota</taxon>
        <taxon>Metazoa</taxon>
        <taxon>Ecdysozoa</taxon>
        <taxon>Arthropoda</taxon>
        <taxon>Hexapoda</taxon>
        <taxon>Collembola</taxon>
        <taxon>Entomobryomorpha</taxon>
        <taxon>Entomobryoidea</taxon>
        <taxon>Orchesellidae</taxon>
        <taxon>Orchesellinae</taxon>
        <taxon>Orchesella</taxon>
    </lineage>
</organism>
<gene>
    <name evidence="3" type="ORF">ODALV1_LOCUS548</name>
</gene>
<dbReference type="EMBL" id="CAXLJM020000003">
    <property type="protein sequence ID" value="CAL8068967.1"/>
    <property type="molecule type" value="Genomic_DNA"/>
</dbReference>
<evidence type="ECO:0000313" key="4">
    <source>
        <dbReference type="Proteomes" id="UP001642540"/>
    </source>
</evidence>
<dbReference type="Pfam" id="PF00085">
    <property type="entry name" value="Thioredoxin"/>
    <property type="match status" value="1"/>
</dbReference>
<accession>A0ABP1PJ02</accession>
<dbReference type="PANTHER" id="PTHR46115">
    <property type="entry name" value="THIOREDOXIN-LIKE PROTEIN 1"/>
    <property type="match status" value="1"/>
</dbReference>
<dbReference type="CDD" id="cd02947">
    <property type="entry name" value="TRX_family"/>
    <property type="match status" value="1"/>
</dbReference>
<proteinExistence type="predicted"/>
<comment type="caution">
    <text evidence="3">The sequence shown here is derived from an EMBL/GenBank/DDBJ whole genome shotgun (WGS) entry which is preliminary data.</text>
</comment>
<dbReference type="Gene3D" id="3.40.30.10">
    <property type="entry name" value="Glutaredoxin"/>
    <property type="match status" value="1"/>
</dbReference>
<dbReference type="InterPro" id="IPR036249">
    <property type="entry name" value="Thioredoxin-like_sf"/>
</dbReference>
<name>A0ABP1PJ02_9HEXA</name>
<reference evidence="3 4" key="1">
    <citation type="submission" date="2024-08" db="EMBL/GenBank/DDBJ databases">
        <authorList>
            <person name="Cucini C."/>
            <person name="Frati F."/>
        </authorList>
    </citation>
    <scope>NUCLEOTIDE SEQUENCE [LARGE SCALE GENOMIC DNA]</scope>
</reference>